<feature type="transmembrane region" description="Helical" evidence="2">
    <location>
        <begin position="75"/>
        <end position="93"/>
    </location>
</feature>
<evidence type="ECO:0000256" key="1">
    <source>
        <dbReference type="SAM" id="MobiDB-lite"/>
    </source>
</evidence>
<feature type="region of interest" description="Disordered" evidence="1">
    <location>
        <begin position="94"/>
        <end position="134"/>
    </location>
</feature>
<reference evidence="3 4" key="1">
    <citation type="journal article" date="2014" name="PLoS ONE">
        <title>Rumen cellulosomics: divergent fiber-degrading strategies revealed by comparative genome-wide analysis of six ruminococcal strains.</title>
        <authorList>
            <person name="Dassa B."/>
            <person name="Borovok I."/>
            <person name="Ruimy-Israeli V."/>
            <person name="Lamed R."/>
            <person name="Flint H.J."/>
            <person name="Duncan S.H."/>
            <person name="Henrissat B."/>
            <person name="Coutinho P."/>
            <person name="Morrison M."/>
            <person name="Mosoni P."/>
            <person name="Yeoman C.J."/>
            <person name="White B.A."/>
            <person name="Bayer E.A."/>
        </authorList>
    </citation>
    <scope>NUCLEOTIDE SEQUENCE [LARGE SCALE GENOMIC DNA]</scope>
    <source>
        <strain evidence="3 4">007c</strain>
    </source>
</reference>
<evidence type="ECO:0000313" key="4">
    <source>
        <dbReference type="Proteomes" id="UP000019365"/>
    </source>
</evidence>
<keyword evidence="2" id="KW-1133">Transmembrane helix</keyword>
<dbReference type="Proteomes" id="UP000019365">
    <property type="component" value="Unassembled WGS sequence"/>
</dbReference>
<keyword evidence="2" id="KW-0812">Transmembrane</keyword>
<name>W7UTY7_RUMFL</name>
<evidence type="ECO:0000256" key="2">
    <source>
        <dbReference type="SAM" id="Phobius"/>
    </source>
</evidence>
<feature type="compositionally biased region" description="Polar residues" evidence="1">
    <location>
        <begin position="103"/>
        <end position="125"/>
    </location>
</feature>
<dbReference type="PATRIC" id="fig|1341157.4.peg.3053"/>
<organism evidence="3 4">
    <name type="scientific">Ruminococcus flavefaciens 007c</name>
    <dbReference type="NCBI Taxonomy" id="1341157"/>
    <lineage>
        <taxon>Bacteria</taxon>
        <taxon>Bacillati</taxon>
        <taxon>Bacillota</taxon>
        <taxon>Clostridia</taxon>
        <taxon>Eubacteriales</taxon>
        <taxon>Oscillospiraceae</taxon>
        <taxon>Ruminococcus</taxon>
    </lineage>
</organism>
<keyword evidence="2" id="KW-0472">Membrane</keyword>
<dbReference type="EMBL" id="ATAX01000036">
    <property type="protein sequence ID" value="EWM52280.1"/>
    <property type="molecule type" value="Genomic_DNA"/>
</dbReference>
<proteinExistence type="predicted"/>
<keyword evidence="4" id="KW-1185">Reference proteome</keyword>
<sequence length="651" mass="74613">MRDERKLDMLENADDKTIELLSGVPVLSKEEKARMLAMSKKKLDKMNKERNINISESADEVSGVERYQRPKWHKFAALAACLVLAGGIAGTALNMNRGRKNTSDTANEPTTINTTSEDATGTSAADHTPDDEEMTDIREEAAVLLTKLYNLNSVLNGTPDGIELDANDTFTEYGIVYKRVTGEWNNKQELRNYLSTFLAGEYFRKCDDRMFSSEYFPFVRFTENDGKLYFNESKNESSDLSLPLNVDINDFKICNYNGSSFDLTMDYGGINDYVGVNLHVMLVGGHWKISNESLVKDNDVTIRNEKVEIANEVIAHYQAIEQMANGMGIQVNKDKSFKYNNDTEESVYNEVVNSSFRTLEDVKEYVTDHIAEPMLSQSYTFIYDSEKYNDSMFKEINGKLYFKECIGSIFLDLADDVSVYDFSDDSLDIRVRNRIQYSSSTGIHYDSEYLILRMILEDGKWKLKDFENYEALRPYNPENGDPETIAQETINGFNQLLALSKGIDIEKDSSDTLKLDFPQLPDNPHVTYERVTDPEFTSIRDIEKYFSERTYGAMQANFMDECMEYPDAPCNRIPTYVEQDGKLYCYTDESVFDLYSSGAYNFTGKTEIVKTTESTITFRACVDEPELGEEWMLIFLRLENGKWKISSRKYL</sequence>
<comment type="caution">
    <text evidence="3">The sequence shown here is derived from an EMBL/GenBank/DDBJ whole genome shotgun (WGS) entry which is preliminary data.</text>
</comment>
<dbReference type="OrthoDB" id="1819369at2"/>
<evidence type="ECO:0000313" key="3">
    <source>
        <dbReference type="EMBL" id="EWM52280.1"/>
    </source>
</evidence>
<gene>
    <name evidence="3" type="ORF">RF007C_13080</name>
</gene>
<dbReference type="RefSeq" id="WP_037301304.1">
    <property type="nucleotide sequence ID" value="NZ_ATAX01000036.1"/>
</dbReference>
<protein>
    <submittedName>
        <fullName evidence="3">Uncharacterized protein</fullName>
    </submittedName>
</protein>
<accession>W7UTY7</accession>
<dbReference type="eggNOG" id="ENOG5030HD2">
    <property type="taxonomic scope" value="Bacteria"/>
</dbReference>
<dbReference type="AlphaFoldDB" id="W7UTY7"/>